<evidence type="ECO:0000313" key="1">
    <source>
        <dbReference type="EMBL" id="PSF39513.1"/>
    </source>
</evidence>
<dbReference type="GO" id="GO:0003743">
    <property type="term" value="F:translation initiation factor activity"/>
    <property type="evidence" value="ECO:0007669"/>
    <property type="project" value="UniProtKB-KW"/>
</dbReference>
<dbReference type="EMBL" id="PXOH01000001">
    <property type="protein sequence ID" value="PSF39513.1"/>
    <property type="molecule type" value="Genomic_DNA"/>
</dbReference>
<reference evidence="1 2" key="2">
    <citation type="submission" date="2018-03" db="EMBL/GenBank/DDBJ databases">
        <authorList>
            <person name="Keele B.F."/>
        </authorList>
    </citation>
    <scope>NUCLEOTIDE SEQUENCE [LARGE SCALE GENOMIC DNA]</scope>
    <source>
        <strain evidence="1 2">CCALA 016</strain>
    </source>
</reference>
<name>A0A2T1M3U3_9CHRO</name>
<evidence type="ECO:0000313" key="2">
    <source>
        <dbReference type="Proteomes" id="UP000239001"/>
    </source>
</evidence>
<dbReference type="OrthoDB" id="464819at2"/>
<accession>A0A2T1M3U3</accession>
<sequence length="72" mass="7867">MGFADLSIDDIAAEYNLSVETVYSLCDQLNVGYKDQQTNLALEDAKAVISLILSQQSGLNIQTQDSSLKKNL</sequence>
<comment type="caution">
    <text evidence="1">The sequence shown here is derived from an EMBL/GenBank/DDBJ whole genome shotgun (WGS) entry which is preliminary data.</text>
</comment>
<gene>
    <name evidence="1" type="ORF">C7H19_01615</name>
</gene>
<keyword evidence="1" id="KW-0648">Protein biosynthesis</keyword>
<protein>
    <submittedName>
        <fullName evidence="1">Translation initiation factor IF-2</fullName>
    </submittedName>
</protein>
<keyword evidence="1" id="KW-0396">Initiation factor</keyword>
<proteinExistence type="predicted"/>
<dbReference type="RefSeq" id="WP_106455133.1">
    <property type="nucleotide sequence ID" value="NZ_PXOH01000001.1"/>
</dbReference>
<dbReference type="Proteomes" id="UP000239001">
    <property type="component" value="Unassembled WGS sequence"/>
</dbReference>
<dbReference type="AlphaFoldDB" id="A0A2T1M3U3"/>
<reference evidence="1 2" key="1">
    <citation type="submission" date="2018-03" db="EMBL/GenBank/DDBJ databases">
        <title>The ancient ancestry and fast evolution of plastids.</title>
        <authorList>
            <person name="Moore K.R."/>
            <person name="Magnabosco C."/>
            <person name="Momper L."/>
            <person name="Gold D.A."/>
            <person name="Bosak T."/>
            <person name="Fournier G.P."/>
        </authorList>
    </citation>
    <scope>NUCLEOTIDE SEQUENCE [LARGE SCALE GENOMIC DNA]</scope>
    <source>
        <strain evidence="1 2">CCALA 016</strain>
    </source>
</reference>
<organism evidence="1 2">
    <name type="scientific">Aphanothece hegewaldii CCALA 016</name>
    <dbReference type="NCBI Taxonomy" id="2107694"/>
    <lineage>
        <taxon>Bacteria</taxon>
        <taxon>Bacillati</taxon>
        <taxon>Cyanobacteriota</taxon>
        <taxon>Cyanophyceae</taxon>
        <taxon>Oscillatoriophycideae</taxon>
        <taxon>Chroococcales</taxon>
        <taxon>Aphanothecaceae</taxon>
        <taxon>Aphanothece</taxon>
    </lineage>
</organism>
<keyword evidence="2" id="KW-1185">Reference proteome</keyword>